<dbReference type="Pfam" id="PF00076">
    <property type="entry name" value="RRM_1"/>
    <property type="match status" value="1"/>
</dbReference>
<reference evidence="4 5" key="1">
    <citation type="submission" date="2024-10" db="EMBL/GenBank/DDBJ databases">
        <authorList>
            <person name="Kim D."/>
        </authorList>
    </citation>
    <scope>NUCLEOTIDE SEQUENCE [LARGE SCALE GENOMIC DNA]</scope>
    <source>
        <strain evidence="4">BH-2024</strain>
    </source>
</reference>
<dbReference type="Gene3D" id="3.30.70.330">
    <property type="match status" value="1"/>
</dbReference>
<evidence type="ECO:0000256" key="2">
    <source>
        <dbReference type="SAM" id="MobiDB-lite"/>
    </source>
</evidence>
<dbReference type="GO" id="GO:0003723">
    <property type="term" value="F:RNA binding"/>
    <property type="evidence" value="ECO:0007669"/>
    <property type="project" value="UniProtKB-UniRule"/>
</dbReference>
<comment type="caution">
    <text evidence="4">The sequence shown here is derived from an EMBL/GenBank/DDBJ whole genome shotgun (WGS) entry which is preliminary data.</text>
</comment>
<proteinExistence type="predicted"/>
<dbReference type="PANTHER" id="PTHR15836:SF4">
    <property type="entry name" value="PERIPHILIN-1"/>
    <property type="match status" value="1"/>
</dbReference>
<dbReference type="InterPro" id="IPR057603">
    <property type="entry name" value="Periphilin-1_C"/>
</dbReference>
<feature type="compositionally biased region" description="Basic and acidic residues" evidence="2">
    <location>
        <begin position="240"/>
        <end position="266"/>
    </location>
</feature>
<evidence type="ECO:0000313" key="5">
    <source>
        <dbReference type="Proteomes" id="UP001620626"/>
    </source>
</evidence>
<sequence length="753" mass="83011">MWRRNDRINERDVPESQHTIFMRGFPGEMGTDQIRDFLEKEDFGTCSFDFVKVNPDRTKLYVAVRFESKSSAREAMERFGPEGEMLGYKVELSWFRDIRRYLAHCVKQGVRPSRFRGGGGGGGGGGMGQHRQVYHNQRGGGFIGRGGQHRGKRHTAGGEMHEGQRSRSASRSRSADTNSRTGSPASPRRARSGSANSRRSSSAGRSRSAESRRRSRSSSSQSVATNSSLGGGAGAGDNRSSLEREKSLDYSDIVTTRKEQKQRELSHSPTPPPLKKSKKAVLKRLKKGKKDKEKHRDQHEHRCLSKKKVKQYGKQQQQLKPKQHQSQQQQNMTPPHSSSVSSPEARHRHRTEESDVEMASDEEEQQQQTEHEQQQEMNTKSSSKTKQKQQFAVGVKKSSFVNHFLPAGAGAGTVTGGAPSMDGSSVKTTATSAELRSHTIVLDLSDPKTNAMPLNFKPFDDASSVDCMLNDSLNASSNNGGTITTTVAAASATPPNLPQFRNGPTENNAMGKMPQQNGSGGGGGCGGGGAGLALNSFKDIQRAVLADVHYKVPHEVGGTAGGTSDEDAAPMGQLRLSALSRKGTAEEKREEKVAKLSPELRERVNKKKRQLELSYRSDCETYGLVANKLIANDRLLEDRLKLALLETMKELEVETMKQLDDFLDQITFMHVLRISLAHRGDVPKSDCAARAFSSIFRANASTLGRTLIDVCVVQFLPQLEPLIPTAYIVADKVFRTLFHYKRRFIGKAVQLLF</sequence>
<dbReference type="Proteomes" id="UP001620626">
    <property type="component" value="Unassembled WGS sequence"/>
</dbReference>
<organism evidence="4 5">
    <name type="scientific">Heterodera trifolii</name>
    <dbReference type="NCBI Taxonomy" id="157864"/>
    <lineage>
        <taxon>Eukaryota</taxon>
        <taxon>Metazoa</taxon>
        <taxon>Ecdysozoa</taxon>
        <taxon>Nematoda</taxon>
        <taxon>Chromadorea</taxon>
        <taxon>Rhabditida</taxon>
        <taxon>Tylenchina</taxon>
        <taxon>Tylenchomorpha</taxon>
        <taxon>Tylenchoidea</taxon>
        <taxon>Heteroderidae</taxon>
        <taxon>Heteroderinae</taxon>
        <taxon>Heterodera</taxon>
    </lineage>
</organism>
<dbReference type="InterPro" id="IPR000504">
    <property type="entry name" value="RRM_dom"/>
</dbReference>
<keyword evidence="1" id="KW-0694">RNA-binding</keyword>
<dbReference type="CDD" id="cd00590">
    <property type="entry name" value="RRM_SF"/>
    <property type="match status" value="1"/>
</dbReference>
<protein>
    <recommendedName>
        <fullName evidence="3">RRM domain-containing protein</fullName>
    </recommendedName>
</protein>
<feature type="compositionally biased region" description="Basic residues" evidence="2">
    <location>
        <begin position="275"/>
        <end position="289"/>
    </location>
</feature>
<feature type="compositionally biased region" description="Gly residues" evidence="2">
    <location>
        <begin position="116"/>
        <end position="128"/>
    </location>
</feature>
<feature type="compositionally biased region" description="Low complexity" evidence="2">
    <location>
        <begin position="217"/>
        <end position="228"/>
    </location>
</feature>
<accession>A0ABD2JX15</accession>
<feature type="compositionally biased region" description="Acidic residues" evidence="2">
    <location>
        <begin position="354"/>
        <end position="365"/>
    </location>
</feature>
<dbReference type="InterPro" id="IPR028851">
    <property type="entry name" value="Pphln1"/>
</dbReference>
<feature type="compositionally biased region" description="Low complexity" evidence="2">
    <location>
        <begin position="312"/>
        <end position="330"/>
    </location>
</feature>
<feature type="compositionally biased region" description="Polar residues" evidence="2">
    <location>
        <begin position="331"/>
        <end position="342"/>
    </location>
</feature>
<feature type="compositionally biased region" description="Low complexity" evidence="2">
    <location>
        <begin position="375"/>
        <end position="390"/>
    </location>
</feature>
<feature type="compositionally biased region" description="Low complexity" evidence="2">
    <location>
        <begin position="179"/>
        <end position="206"/>
    </location>
</feature>
<evidence type="ECO:0000256" key="1">
    <source>
        <dbReference type="PROSITE-ProRule" id="PRU00176"/>
    </source>
</evidence>
<dbReference type="InterPro" id="IPR035979">
    <property type="entry name" value="RBD_domain_sf"/>
</dbReference>
<evidence type="ECO:0000313" key="4">
    <source>
        <dbReference type="EMBL" id="KAL3095104.1"/>
    </source>
</evidence>
<dbReference type="SMART" id="SM00360">
    <property type="entry name" value="RRM"/>
    <property type="match status" value="1"/>
</dbReference>
<evidence type="ECO:0000259" key="3">
    <source>
        <dbReference type="PROSITE" id="PS50102"/>
    </source>
</evidence>
<dbReference type="AlphaFoldDB" id="A0ABD2JX15"/>
<dbReference type="PANTHER" id="PTHR15836">
    <property type="entry name" value="PERIPHILIN 1"/>
    <property type="match status" value="1"/>
</dbReference>
<dbReference type="SUPFAM" id="SSF54928">
    <property type="entry name" value="RNA-binding domain, RBD"/>
    <property type="match status" value="1"/>
</dbReference>
<gene>
    <name evidence="4" type="ORF">niasHT_027923</name>
</gene>
<dbReference type="InterPro" id="IPR012677">
    <property type="entry name" value="Nucleotide-bd_a/b_plait_sf"/>
</dbReference>
<name>A0ABD2JX15_9BILA</name>
<keyword evidence="5" id="KW-1185">Reference proteome</keyword>
<dbReference type="PROSITE" id="PS50102">
    <property type="entry name" value="RRM"/>
    <property type="match status" value="1"/>
</dbReference>
<dbReference type="Pfam" id="PF25234">
    <property type="entry name" value="Periphilin_C"/>
    <property type="match status" value="1"/>
</dbReference>
<feature type="compositionally biased region" description="Basic and acidic residues" evidence="2">
    <location>
        <begin position="290"/>
        <end position="303"/>
    </location>
</feature>
<feature type="region of interest" description="Disordered" evidence="2">
    <location>
        <begin position="111"/>
        <end position="390"/>
    </location>
</feature>
<dbReference type="EMBL" id="JBICBT010000884">
    <property type="protein sequence ID" value="KAL3095104.1"/>
    <property type="molecule type" value="Genomic_DNA"/>
</dbReference>
<feature type="domain" description="RRM" evidence="3">
    <location>
        <begin position="18"/>
        <end position="97"/>
    </location>
</feature>